<organism evidence="1 2">
    <name type="scientific">Trachymyrmex septentrionalis</name>
    <dbReference type="NCBI Taxonomy" id="34720"/>
    <lineage>
        <taxon>Eukaryota</taxon>
        <taxon>Metazoa</taxon>
        <taxon>Ecdysozoa</taxon>
        <taxon>Arthropoda</taxon>
        <taxon>Hexapoda</taxon>
        <taxon>Insecta</taxon>
        <taxon>Pterygota</taxon>
        <taxon>Neoptera</taxon>
        <taxon>Endopterygota</taxon>
        <taxon>Hymenoptera</taxon>
        <taxon>Apocrita</taxon>
        <taxon>Aculeata</taxon>
        <taxon>Formicoidea</taxon>
        <taxon>Formicidae</taxon>
        <taxon>Myrmicinae</taxon>
        <taxon>Trachymyrmex</taxon>
    </lineage>
</organism>
<evidence type="ECO:0000313" key="1">
    <source>
        <dbReference type="EMBL" id="KYN31110.1"/>
    </source>
</evidence>
<reference evidence="1 2" key="1">
    <citation type="submission" date="2016-03" db="EMBL/GenBank/DDBJ databases">
        <title>Trachymyrmex septentrionalis WGS genome.</title>
        <authorList>
            <person name="Nygaard S."/>
            <person name="Hu H."/>
            <person name="Boomsma J."/>
            <person name="Zhang G."/>
        </authorList>
    </citation>
    <scope>NUCLEOTIDE SEQUENCE [LARGE SCALE GENOMIC DNA]</scope>
    <source>
        <strain evidence="1">Tsep2-gDNA-1</strain>
        <tissue evidence="1">Whole body</tissue>
    </source>
</reference>
<keyword evidence="2" id="KW-1185">Reference proteome</keyword>
<sequence>MSCVRSAIVRRYRRAEYTESCWRSDFTSKIRGAKIERPHTCMWHTRHAIVRTFAITSSPIVCTVYCINCYWRGCYNVFPRDALWCSENTTYMITNWSWSD</sequence>
<dbReference type="Proteomes" id="UP000078541">
    <property type="component" value="Unassembled WGS sequence"/>
</dbReference>
<gene>
    <name evidence="1" type="ORF">ALC56_14922</name>
</gene>
<proteinExistence type="predicted"/>
<accession>A0A195ES83</accession>
<dbReference type="AlphaFoldDB" id="A0A195ES83"/>
<dbReference type="EMBL" id="KQ981993">
    <property type="protein sequence ID" value="KYN31110.1"/>
    <property type="molecule type" value="Genomic_DNA"/>
</dbReference>
<protein>
    <submittedName>
        <fullName evidence="1">Uncharacterized protein</fullName>
    </submittedName>
</protein>
<evidence type="ECO:0000313" key="2">
    <source>
        <dbReference type="Proteomes" id="UP000078541"/>
    </source>
</evidence>
<name>A0A195ES83_9HYME</name>